<proteinExistence type="predicted"/>
<dbReference type="AlphaFoldDB" id="A0A1T4K3B5"/>
<sequence length="106" mass="11557">MFKVVLFPLVIYLATLSQNASLPLIVILGLAFLLVIIGIIAEPIFLPRFGNLVSSLMGTAFIMFSLWVTPLLVGEGSFTIELAIITGAILGIIEFTLHHIFILTDK</sequence>
<accession>A0A1T4K3B5</accession>
<dbReference type="Proteomes" id="UP000190625">
    <property type="component" value="Unassembled WGS sequence"/>
</dbReference>
<organism evidence="2 3">
    <name type="scientific">Selenihalanaerobacter shriftii</name>
    <dbReference type="NCBI Taxonomy" id="142842"/>
    <lineage>
        <taxon>Bacteria</taxon>
        <taxon>Bacillati</taxon>
        <taxon>Bacillota</taxon>
        <taxon>Clostridia</taxon>
        <taxon>Halanaerobiales</taxon>
        <taxon>Halobacteroidaceae</taxon>
        <taxon>Selenihalanaerobacter</taxon>
    </lineage>
</organism>
<evidence type="ECO:0008006" key="4">
    <source>
        <dbReference type="Google" id="ProtNLM"/>
    </source>
</evidence>
<feature type="transmembrane region" description="Helical" evidence="1">
    <location>
        <begin position="20"/>
        <end position="40"/>
    </location>
</feature>
<evidence type="ECO:0000313" key="3">
    <source>
        <dbReference type="Proteomes" id="UP000190625"/>
    </source>
</evidence>
<feature type="transmembrane region" description="Helical" evidence="1">
    <location>
        <begin position="52"/>
        <end position="73"/>
    </location>
</feature>
<reference evidence="3" key="1">
    <citation type="submission" date="2017-02" db="EMBL/GenBank/DDBJ databases">
        <authorList>
            <person name="Varghese N."/>
            <person name="Submissions S."/>
        </authorList>
    </citation>
    <scope>NUCLEOTIDE SEQUENCE [LARGE SCALE GENOMIC DNA]</scope>
    <source>
        <strain evidence="3">ATCC BAA-73</strain>
    </source>
</reference>
<keyword evidence="1" id="KW-0472">Membrane</keyword>
<keyword evidence="3" id="KW-1185">Reference proteome</keyword>
<evidence type="ECO:0000256" key="1">
    <source>
        <dbReference type="SAM" id="Phobius"/>
    </source>
</evidence>
<keyword evidence="1" id="KW-0812">Transmembrane</keyword>
<dbReference type="STRING" id="142842.SAMN02745118_00578"/>
<gene>
    <name evidence="2" type="ORF">SAMN02745118_00578</name>
</gene>
<dbReference type="EMBL" id="FUWM01000005">
    <property type="protein sequence ID" value="SJZ36843.1"/>
    <property type="molecule type" value="Genomic_DNA"/>
</dbReference>
<evidence type="ECO:0000313" key="2">
    <source>
        <dbReference type="EMBL" id="SJZ36843.1"/>
    </source>
</evidence>
<dbReference type="RefSeq" id="WP_078809084.1">
    <property type="nucleotide sequence ID" value="NZ_FUWM01000005.1"/>
</dbReference>
<protein>
    <recommendedName>
        <fullName evidence="4">4 TMS phage holin, superfamily IV</fullName>
    </recommendedName>
</protein>
<keyword evidence="1" id="KW-1133">Transmembrane helix</keyword>
<name>A0A1T4K3B5_9FIRM</name>
<feature type="transmembrane region" description="Helical" evidence="1">
    <location>
        <begin position="79"/>
        <end position="103"/>
    </location>
</feature>
<dbReference type="OrthoDB" id="2989367at2"/>